<dbReference type="EMBL" id="AWVH01000024">
    <property type="protein sequence ID" value="ERJ93572.1"/>
    <property type="molecule type" value="Genomic_DNA"/>
</dbReference>
<evidence type="ECO:0000313" key="4">
    <source>
        <dbReference type="Proteomes" id="UP000016649"/>
    </source>
</evidence>
<evidence type="ECO:0000313" key="3">
    <source>
        <dbReference type="EMBL" id="ERJ93572.1"/>
    </source>
</evidence>
<feature type="transmembrane region" description="Helical" evidence="1">
    <location>
        <begin position="144"/>
        <end position="165"/>
    </location>
</feature>
<protein>
    <submittedName>
        <fullName evidence="3">Diguanylate cyclase domain protein</fullName>
    </submittedName>
</protein>
<proteinExistence type="predicted"/>
<dbReference type="InterPro" id="IPR043128">
    <property type="entry name" value="Rev_trsase/Diguanyl_cyclase"/>
</dbReference>
<dbReference type="RefSeq" id="WP_021687079.1">
    <property type="nucleotide sequence ID" value="NZ_KI260564.1"/>
</dbReference>
<reference evidence="3 4" key="1">
    <citation type="submission" date="2013-08" db="EMBL/GenBank/DDBJ databases">
        <authorList>
            <person name="Weinstock G."/>
            <person name="Sodergren E."/>
            <person name="Wylie T."/>
            <person name="Fulton L."/>
            <person name="Fulton R."/>
            <person name="Fronick C."/>
            <person name="O'Laughlin M."/>
            <person name="Godfrey J."/>
            <person name="Miner T."/>
            <person name="Herter B."/>
            <person name="Appelbaum E."/>
            <person name="Cordes M."/>
            <person name="Lek S."/>
            <person name="Wollam A."/>
            <person name="Pepin K.H."/>
            <person name="Palsikar V.B."/>
            <person name="Mitreva M."/>
            <person name="Wilson R.K."/>
        </authorList>
    </citation>
    <scope>NUCLEOTIDE SEQUENCE [LARGE SCALE GENOMIC DNA]</scope>
    <source>
        <strain evidence="3 4">ATCC 700332</strain>
    </source>
</reference>
<keyword evidence="4" id="KW-1185">Reference proteome</keyword>
<sequence length="431" mass="47910">MNKNEKSIRIFSALILTAFAAAVLYFAGSIVFALKQGPERAERDFIKLSDQINSDADSLNRYQASEHKYIAAFIIYSQQNTLFAYPASSNLIQTDTAGTPILRNSSPFIKIFNTSLSVSQMPNTVLSAAIYTLHPSDIYNPARISFLAVLVCTLAVFTVLVYYAASAKTSASDTENTSEKIIPDYSIQSEDIDFNAASDYNGIAEYDTENMYDEAEQSMAVQNSLPSFAEPDLPLQPEMEYEEKTGTEAQPQAHNSEPFADPMGLFSPATGVGWESYLETRLDAELVRSSSSEQDLALILLRIRGSEQRPDILAKAAAILIEIFKFRDFVFEYKKDGFAGILLNMNLDQAMVLAETLYTRLCDLLKNEYMDEKPAIGISTKSLRLLPGSRLLTEAAQALEKALCEKDMPIVAFRVNPDKYRRFVAESGTDM</sequence>
<dbReference type="Gene3D" id="3.30.70.270">
    <property type="match status" value="1"/>
</dbReference>
<keyword evidence="1" id="KW-0812">Transmembrane</keyword>
<accession>A0ABN0NZQ3</accession>
<dbReference type="PROSITE" id="PS50887">
    <property type="entry name" value="GGDEF"/>
    <property type="match status" value="1"/>
</dbReference>
<keyword evidence="1" id="KW-0472">Membrane</keyword>
<comment type="caution">
    <text evidence="3">The sequence shown here is derived from an EMBL/GenBank/DDBJ whole genome shotgun (WGS) entry which is preliminary data.</text>
</comment>
<gene>
    <name evidence="3" type="ORF">HMPREF9193_00861</name>
</gene>
<dbReference type="Proteomes" id="UP000016649">
    <property type="component" value="Unassembled WGS sequence"/>
</dbReference>
<evidence type="ECO:0000256" key="1">
    <source>
        <dbReference type="SAM" id="Phobius"/>
    </source>
</evidence>
<dbReference type="InterPro" id="IPR029787">
    <property type="entry name" value="Nucleotide_cyclase"/>
</dbReference>
<organism evidence="3 4">
    <name type="scientific">Treponema lecithinolyticum ATCC 700332</name>
    <dbReference type="NCBI Taxonomy" id="1321815"/>
    <lineage>
        <taxon>Bacteria</taxon>
        <taxon>Pseudomonadati</taxon>
        <taxon>Spirochaetota</taxon>
        <taxon>Spirochaetia</taxon>
        <taxon>Spirochaetales</taxon>
        <taxon>Treponemataceae</taxon>
        <taxon>Treponema</taxon>
    </lineage>
</organism>
<name>A0ABN0NZQ3_TRELE</name>
<feature type="transmembrane region" description="Helical" evidence="1">
    <location>
        <begin position="12"/>
        <end position="34"/>
    </location>
</feature>
<evidence type="ECO:0000259" key="2">
    <source>
        <dbReference type="PROSITE" id="PS50887"/>
    </source>
</evidence>
<dbReference type="InterPro" id="IPR000160">
    <property type="entry name" value="GGDEF_dom"/>
</dbReference>
<keyword evidence="1" id="KW-1133">Transmembrane helix</keyword>
<feature type="domain" description="GGDEF" evidence="2">
    <location>
        <begin position="294"/>
        <end position="415"/>
    </location>
</feature>
<dbReference type="SUPFAM" id="SSF55073">
    <property type="entry name" value="Nucleotide cyclase"/>
    <property type="match status" value="1"/>
</dbReference>